<reference evidence="2" key="1">
    <citation type="submission" date="2014-09" db="EMBL/GenBank/DDBJ databases">
        <authorList>
            <person name="Magalhaes I.L.F."/>
            <person name="Oliveira U."/>
            <person name="Santos F.R."/>
            <person name="Vidigal T.H.D.A."/>
            <person name="Brescovit A.D."/>
            <person name="Santos A.J."/>
        </authorList>
    </citation>
    <scope>NUCLEOTIDE SEQUENCE</scope>
    <source>
        <tissue evidence="2">Shoot tissue taken approximately 20 cm above the soil surface</tissue>
    </source>
</reference>
<sequence>MLSNSESFAALTSYRSKSTHKSGRKVST</sequence>
<accession>A0A0A9HR28</accession>
<feature type="compositionally biased region" description="Basic residues" evidence="1">
    <location>
        <begin position="17"/>
        <end position="28"/>
    </location>
</feature>
<feature type="region of interest" description="Disordered" evidence="1">
    <location>
        <begin position="1"/>
        <end position="28"/>
    </location>
</feature>
<dbReference type="AlphaFoldDB" id="A0A0A9HR28"/>
<proteinExistence type="predicted"/>
<name>A0A0A9HR28_ARUDO</name>
<organism evidence="2">
    <name type="scientific">Arundo donax</name>
    <name type="common">Giant reed</name>
    <name type="synonym">Donax arundinaceus</name>
    <dbReference type="NCBI Taxonomy" id="35708"/>
    <lineage>
        <taxon>Eukaryota</taxon>
        <taxon>Viridiplantae</taxon>
        <taxon>Streptophyta</taxon>
        <taxon>Embryophyta</taxon>
        <taxon>Tracheophyta</taxon>
        <taxon>Spermatophyta</taxon>
        <taxon>Magnoliopsida</taxon>
        <taxon>Liliopsida</taxon>
        <taxon>Poales</taxon>
        <taxon>Poaceae</taxon>
        <taxon>PACMAD clade</taxon>
        <taxon>Arundinoideae</taxon>
        <taxon>Arundineae</taxon>
        <taxon>Arundo</taxon>
    </lineage>
</organism>
<dbReference type="EMBL" id="GBRH01158749">
    <property type="protein sequence ID" value="JAE39147.1"/>
    <property type="molecule type" value="Transcribed_RNA"/>
</dbReference>
<evidence type="ECO:0000313" key="2">
    <source>
        <dbReference type="EMBL" id="JAE39147.1"/>
    </source>
</evidence>
<evidence type="ECO:0000256" key="1">
    <source>
        <dbReference type="SAM" id="MobiDB-lite"/>
    </source>
</evidence>
<reference evidence="2" key="2">
    <citation type="journal article" date="2015" name="Data Brief">
        <title>Shoot transcriptome of the giant reed, Arundo donax.</title>
        <authorList>
            <person name="Barrero R.A."/>
            <person name="Guerrero F.D."/>
            <person name="Moolhuijzen P."/>
            <person name="Goolsby J.A."/>
            <person name="Tidwell J."/>
            <person name="Bellgard S.E."/>
            <person name="Bellgard M.I."/>
        </authorList>
    </citation>
    <scope>NUCLEOTIDE SEQUENCE</scope>
    <source>
        <tissue evidence="2">Shoot tissue taken approximately 20 cm above the soil surface</tissue>
    </source>
</reference>
<protein>
    <submittedName>
        <fullName evidence="2">Uncharacterized protein</fullName>
    </submittedName>
</protein>